<proteinExistence type="predicted"/>
<evidence type="ECO:0000313" key="2">
    <source>
        <dbReference type="Proteomes" id="UP000291117"/>
    </source>
</evidence>
<dbReference type="InterPro" id="IPR046233">
    <property type="entry name" value="DUF6266"/>
</dbReference>
<accession>A0A4R0NGA4</accession>
<gene>
    <name evidence="1" type="ORF">EZ444_02430</name>
</gene>
<comment type="caution">
    <text evidence="1">The sequence shown here is derived from an EMBL/GenBank/DDBJ whole genome shotgun (WGS) entry which is preliminary data.</text>
</comment>
<dbReference type="RefSeq" id="WP_131606867.1">
    <property type="nucleotide sequence ID" value="NZ_SJSM01000001.1"/>
</dbReference>
<dbReference type="EMBL" id="SJSM01000001">
    <property type="protein sequence ID" value="TCC99551.1"/>
    <property type="molecule type" value="Genomic_DNA"/>
</dbReference>
<dbReference type="Pfam" id="PF19781">
    <property type="entry name" value="DUF6266"/>
    <property type="match status" value="1"/>
</dbReference>
<evidence type="ECO:0000313" key="1">
    <source>
        <dbReference type="EMBL" id="TCC99551.1"/>
    </source>
</evidence>
<keyword evidence="2" id="KW-1185">Reference proteome</keyword>
<sequence length="213" mass="23695">MAKLKYGIFGPISGKIGPIVGATWMGVPYIRKAPDIKAIPDPRSMKQIANEQKMKFTNILLVPFHHYMSIGFQNLAIRKTAISAAYSVNFHQAITGVHPDLGVDYSKMVMSVGVLPGLMDPVITLIAPDTIELTWQKNTNPKASHDDQLMLVLYCPELKIADGFSGGKQRALMHCRFQFNPHLKGKILEVYLGVTSFNRKKIANSIYLGRIEP</sequence>
<name>A0A4R0NGA4_9SPHI</name>
<protein>
    <submittedName>
        <fullName evidence="1">Uncharacterized protein</fullName>
    </submittedName>
</protein>
<reference evidence="1 2" key="1">
    <citation type="submission" date="2019-02" db="EMBL/GenBank/DDBJ databases">
        <title>Pedobacter sp. RP-3-8 sp. nov., isolated from Arctic soil.</title>
        <authorList>
            <person name="Dahal R.H."/>
        </authorList>
    </citation>
    <scope>NUCLEOTIDE SEQUENCE [LARGE SCALE GENOMIC DNA]</scope>
    <source>
        <strain evidence="1 2">RP-3-8</strain>
    </source>
</reference>
<dbReference type="AlphaFoldDB" id="A0A4R0NGA4"/>
<organism evidence="1 2">
    <name type="scientific">Pedobacter hiemivivus</name>
    <dbReference type="NCBI Taxonomy" id="2530454"/>
    <lineage>
        <taxon>Bacteria</taxon>
        <taxon>Pseudomonadati</taxon>
        <taxon>Bacteroidota</taxon>
        <taxon>Sphingobacteriia</taxon>
        <taxon>Sphingobacteriales</taxon>
        <taxon>Sphingobacteriaceae</taxon>
        <taxon>Pedobacter</taxon>
    </lineage>
</organism>
<dbReference type="Proteomes" id="UP000291117">
    <property type="component" value="Unassembled WGS sequence"/>
</dbReference>
<dbReference type="OrthoDB" id="665435at2"/>